<dbReference type="Gene3D" id="1.10.10.500">
    <property type="entry name" value="Homeo-prospero domain"/>
    <property type="match status" value="1"/>
</dbReference>
<feature type="compositionally biased region" description="Polar residues" evidence="8">
    <location>
        <begin position="128"/>
        <end position="153"/>
    </location>
</feature>
<dbReference type="FunFam" id="1.10.10.500:FF:000001">
    <property type="entry name" value="Prospero homeobox protein 1"/>
    <property type="match status" value="1"/>
</dbReference>
<dbReference type="GO" id="GO:0000978">
    <property type="term" value="F:RNA polymerase II cis-regulatory region sequence-specific DNA binding"/>
    <property type="evidence" value="ECO:0007669"/>
    <property type="project" value="TreeGrafter"/>
</dbReference>
<dbReference type="InterPro" id="IPR023082">
    <property type="entry name" value="Homeo_prospero_dom"/>
</dbReference>
<keyword evidence="4" id="KW-0371">Homeobox</keyword>
<feature type="compositionally biased region" description="Basic and acidic residues" evidence="8">
    <location>
        <begin position="203"/>
        <end position="218"/>
    </location>
</feature>
<evidence type="ECO:0000313" key="11">
    <source>
        <dbReference type="Proteomes" id="UP000694548"/>
    </source>
</evidence>
<dbReference type="InterPro" id="IPR009057">
    <property type="entry name" value="Homeodomain-like_sf"/>
</dbReference>
<feature type="coiled-coil region" evidence="7">
    <location>
        <begin position="267"/>
        <end position="294"/>
    </location>
</feature>
<feature type="region of interest" description="Disordered" evidence="8">
    <location>
        <begin position="126"/>
        <end position="162"/>
    </location>
</feature>
<evidence type="ECO:0000256" key="4">
    <source>
        <dbReference type="ARBA" id="ARBA00023155"/>
    </source>
</evidence>
<dbReference type="PANTHER" id="PTHR12198:SF10">
    <property type="entry name" value="PROSPERO HOMEOBOX 1A"/>
    <property type="match status" value="1"/>
</dbReference>
<dbReference type="Pfam" id="PF05044">
    <property type="entry name" value="HPD"/>
    <property type="match status" value="1"/>
</dbReference>
<comment type="subcellular location">
    <subcellularLocation>
        <location evidence="1">Nucleus</location>
    </subcellularLocation>
</comment>
<dbReference type="GeneTree" id="ENSGT00940000154790"/>
<feature type="region of interest" description="Disordered" evidence="8">
    <location>
        <begin position="557"/>
        <end position="578"/>
    </location>
</feature>
<keyword evidence="5" id="KW-0804">Transcription</keyword>
<feature type="compositionally biased region" description="Basic and acidic residues" evidence="8">
    <location>
        <begin position="566"/>
        <end position="578"/>
    </location>
</feature>
<evidence type="ECO:0000313" key="10">
    <source>
        <dbReference type="Ensembl" id="ENSNFUP00015008732.1"/>
    </source>
</evidence>
<evidence type="ECO:0000256" key="7">
    <source>
        <dbReference type="SAM" id="Coils"/>
    </source>
</evidence>
<gene>
    <name evidence="10" type="primary">PROX1</name>
    <name evidence="10" type="synonym">LOC107377596</name>
</gene>
<reference evidence="10" key="3">
    <citation type="submission" date="2025-09" db="UniProtKB">
        <authorList>
            <consortium name="Ensembl"/>
        </authorList>
    </citation>
    <scope>IDENTIFICATION</scope>
</reference>
<feature type="domain" description="Prospero" evidence="9">
    <location>
        <begin position="640"/>
        <end position="798"/>
    </location>
</feature>
<dbReference type="GO" id="GO:0007417">
    <property type="term" value="P:central nervous system development"/>
    <property type="evidence" value="ECO:0007669"/>
    <property type="project" value="UniProtKB-ARBA"/>
</dbReference>
<dbReference type="PROSITE" id="PS51818">
    <property type="entry name" value="HOMEO_PROSPERO"/>
    <property type="match status" value="1"/>
</dbReference>
<evidence type="ECO:0000256" key="8">
    <source>
        <dbReference type="SAM" id="MobiDB-lite"/>
    </source>
</evidence>
<keyword evidence="11" id="KW-1185">Reference proteome</keyword>
<reference evidence="10" key="2">
    <citation type="submission" date="2025-08" db="UniProtKB">
        <authorList>
            <consortium name="Ensembl"/>
        </authorList>
    </citation>
    <scope>IDENTIFICATION</scope>
</reference>
<dbReference type="GO" id="GO:0048646">
    <property type="term" value="P:anatomical structure formation involved in morphogenesis"/>
    <property type="evidence" value="ECO:0007669"/>
    <property type="project" value="UniProtKB-ARBA"/>
</dbReference>
<keyword evidence="7" id="KW-0175">Coiled coil</keyword>
<feature type="region of interest" description="Disordered" evidence="8">
    <location>
        <begin position="303"/>
        <end position="348"/>
    </location>
</feature>
<dbReference type="Proteomes" id="UP000694548">
    <property type="component" value="Chromosome sgr04"/>
</dbReference>
<evidence type="ECO:0000256" key="2">
    <source>
        <dbReference type="ARBA" id="ARBA00023015"/>
    </source>
</evidence>
<evidence type="ECO:0000256" key="3">
    <source>
        <dbReference type="ARBA" id="ARBA00023125"/>
    </source>
</evidence>
<dbReference type="AlphaFoldDB" id="A0A8C6KQU7"/>
<feature type="region of interest" description="Disordered" evidence="8">
    <location>
        <begin position="198"/>
        <end position="262"/>
    </location>
</feature>
<feature type="compositionally biased region" description="Basic and acidic residues" evidence="8">
    <location>
        <begin position="321"/>
        <end position="348"/>
    </location>
</feature>
<dbReference type="GO" id="GO:0001945">
    <property type="term" value="P:lymph vessel development"/>
    <property type="evidence" value="ECO:0007669"/>
    <property type="project" value="UniProtKB-ARBA"/>
</dbReference>
<reference evidence="10" key="1">
    <citation type="submission" date="2014-08" db="EMBL/GenBank/DDBJ databases">
        <authorList>
            <person name="Senf B."/>
            <person name="Petzold A."/>
            <person name="Downie B.R."/>
            <person name="Koch P."/>
            <person name="Platzer M."/>
        </authorList>
    </citation>
    <scope>NUCLEOTIDE SEQUENCE [LARGE SCALE GENOMIC DNA]</scope>
    <source>
        <strain evidence="10">GRZ</strain>
    </source>
</reference>
<evidence type="ECO:0000256" key="6">
    <source>
        <dbReference type="ARBA" id="ARBA00023242"/>
    </source>
</evidence>
<dbReference type="Ensembl" id="ENSNFUT00015009175.1">
    <property type="protein sequence ID" value="ENSNFUP00015008732.1"/>
    <property type="gene ID" value="ENSNFUG00015004242.1"/>
</dbReference>
<dbReference type="GO" id="GO:0031016">
    <property type="term" value="P:pancreas development"/>
    <property type="evidence" value="ECO:0007669"/>
    <property type="project" value="UniProtKB-ARBA"/>
</dbReference>
<dbReference type="PANTHER" id="PTHR12198">
    <property type="entry name" value="HOMEOBOX PROTEIN PROSPERO/PROX-1/CEH-26"/>
    <property type="match status" value="1"/>
</dbReference>
<dbReference type="GO" id="GO:0070365">
    <property type="term" value="P:hepatocyte differentiation"/>
    <property type="evidence" value="ECO:0007669"/>
    <property type="project" value="UniProtKB-ARBA"/>
</dbReference>
<feature type="compositionally biased region" description="Low complexity" evidence="8">
    <location>
        <begin position="251"/>
        <end position="262"/>
    </location>
</feature>
<proteinExistence type="predicted"/>
<protein>
    <submittedName>
        <fullName evidence="10">Prospero homeobox 1</fullName>
    </submittedName>
</protein>
<sequence length="800" mass="88656">MPDHDSDSLLNRQTKRRRVDIGVKRTVGSAASAAATTDSIARTKAAIFCAMNSLSSHSHHGSDNDSMECSVVQPHGGPGVVSASDSESKSNVLRKLLKRANSYEDTMMPFPGTTIISQLGETGFPGSGFSNASSDVPQEDACSNSSQDSTPQECLSPFGRPPGMATFDIERLNNEHLRAKRARVENIIRGMSHSPSVVVAAASRHERDHDMDGERDMDLDCPPLQSQQQAPSSPRGGEVCSSRENKRKQRLPQQQQQSFTQLVCQRKEQKQEERRQLKLQLEDMQKQLRQLQEKFFQIYDSTDDSEHNDLHNDIGNMSEDSPVRSDNGGDDRGGDDLRSDNEMSDLDPGHFLDRARALLQEQALLADGEKPRRDGLGRSKGQSGPGSSMHAEGKQLAETLKQELNSAMTQVVDTVVKVFTKPPRPTPQQAFPPLSLPPERFPPAVNGDNPNFHTANQRLQCFGDVIIPNPLDSFASMPGIPGATNDQTEALPLVVRKTPSDHHHHHHHQSSAVGAHGSNHHPALHPSSLSASMGFSPPSFRHPFPLPLMGYPFQPPLGAPTGGYPGKDRTSPDSMDLPRETTSLRTKMASGHHLGHHHRSCSPAHPGSTAEGLSLSLIKSECSDLQDMSDISPYSGSNIQEGLSPNHLKKAKLMFFYTRYPSSNMLKMFFSDVKFNRCITSQLIKWFSNFREFYYIQMEKFARQAINDGVTGADELSVSRDCELFRALNMHYNKANDFEVPDRFLEVAEITLREFFNAIVAGKDVDPSWKKAIYKVICKLDSEVPEIFKSPNCLQELLHE</sequence>
<evidence type="ECO:0000259" key="9">
    <source>
        <dbReference type="PROSITE" id="PS51818"/>
    </source>
</evidence>
<evidence type="ECO:0000256" key="5">
    <source>
        <dbReference type="ARBA" id="ARBA00023163"/>
    </source>
</evidence>
<name>A0A8C6KQU7_NOTFU</name>
<accession>A0A8C6KQU7</accession>
<dbReference type="GO" id="GO:0048598">
    <property type="term" value="P:embryonic morphogenesis"/>
    <property type="evidence" value="ECO:0007669"/>
    <property type="project" value="UniProtKB-ARBA"/>
</dbReference>
<keyword evidence="3" id="KW-0238">DNA-binding</keyword>
<feature type="compositionally biased region" description="Basic and acidic residues" evidence="8">
    <location>
        <begin position="367"/>
        <end position="377"/>
    </location>
</feature>
<dbReference type="GO" id="GO:0035295">
    <property type="term" value="P:tube development"/>
    <property type="evidence" value="ECO:0007669"/>
    <property type="project" value="UniProtKB-ARBA"/>
</dbReference>
<organism evidence="10 11">
    <name type="scientific">Nothobranchius furzeri</name>
    <name type="common">Turquoise killifish</name>
    <dbReference type="NCBI Taxonomy" id="105023"/>
    <lineage>
        <taxon>Eukaryota</taxon>
        <taxon>Metazoa</taxon>
        <taxon>Chordata</taxon>
        <taxon>Craniata</taxon>
        <taxon>Vertebrata</taxon>
        <taxon>Euteleostomi</taxon>
        <taxon>Actinopterygii</taxon>
        <taxon>Neopterygii</taxon>
        <taxon>Teleostei</taxon>
        <taxon>Neoteleostei</taxon>
        <taxon>Acanthomorphata</taxon>
        <taxon>Ovalentaria</taxon>
        <taxon>Atherinomorphae</taxon>
        <taxon>Cyprinodontiformes</taxon>
        <taxon>Nothobranchiidae</taxon>
        <taxon>Nothobranchius</taxon>
    </lineage>
</organism>
<feature type="compositionally biased region" description="Low complexity" evidence="8">
    <location>
        <begin position="222"/>
        <end position="234"/>
    </location>
</feature>
<feature type="region of interest" description="Disordered" evidence="8">
    <location>
        <begin position="365"/>
        <end position="392"/>
    </location>
</feature>
<keyword evidence="2" id="KW-0805">Transcription regulation</keyword>
<dbReference type="GO" id="GO:0060042">
    <property type="term" value="P:retina morphogenesis in camera-type eye"/>
    <property type="evidence" value="ECO:0007669"/>
    <property type="project" value="UniProtKB-ARBA"/>
</dbReference>
<dbReference type="GO" id="GO:0070309">
    <property type="term" value="P:lens fiber cell morphogenesis"/>
    <property type="evidence" value="ECO:0007669"/>
    <property type="project" value="UniProtKB-ARBA"/>
</dbReference>
<dbReference type="GO" id="GO:0005737">
    <property type="term" value="C:cytoplasm"/>
    <property type="evidence" value="ECO:0007669"/>
    <property type="project" value="UniProtKB-ARBA"/>
</dbReference>
<evidence type="ECO:0000256" key="1">
    <source>
        <dbReference type="ARBA" id="ARBA00004123"/>
    </source>
</evidence>
<dbReference type="SUPFAM" id="SSF46689">
    <property type="entry name" value="Homeodomain-like"/>
    <property type="match status" value="1"/>
</dbReference>
<dbReference type="InterPro" id="IPR039350">
    <property type="entry name" value="Prospero_homeodomain"/>
</dbReference>
<dbReference type="InterPro" id="IPR037131">
    <property type="entry name" value="Homeo_prospero_dom_sf"/>
</dbReference>
<feature type="region of interest" description="Disordered" evidence="8">
    <location>
        <begin position="498"/>
        <end position="530"/>
    </location>
</feature>
<dbReference type="GO" id="GO:0000981">
    <property type="term" value="F:DNA-binding transcription factor activity, RNA polymerase II-specific"/>
    <property type="evidence" value="ECO:0007669"/>
    <property type="project" value="TreeGrafter"/>
</dbReference>
<dbReference type="GO" id="GO:0005634">
    <property type="term" value="C:nucleus"/>
    <property type="evidence" value="ECO:0007669"/>
    <property type="project" value="UniProtKB-SubCell"/>
</dbReference>
<keyword evidence="6" id="KW-0539">Nucleus</keyword>